<evidence type="ECO:0000256" key="1">
    <source>
        <dbReference type="SAM" id="MobiDB-lite"/>
    </source>
</evidence>
<dbReference type="FunCoup" id="A0A0C3AQP7">
    <property type="interactions" value="661"/>
</dbReference>
<dbReference type="OrthoDB" id="424551at2759"/>
<dbReference type="AlphaFoldDB" id="A0A0C3AQP7"/>
<keyword evidence="3" id="KW-1185">Reference proteome</keyword>
<name>A0A0C3AQP7_9AGAM</name>
<organism evidence="2 3">
    <name type="scientific">Scleroderma citrinum Foug A</name>
    <dbReference type="NCBI Taxonomy" id="1036808"/>
    <lineage>
        <taxon>Eukaryota</taxon>
        <taxon>Fungi</taxon>
        <taxon>Dikarya</taxon>
        <taxon>Basidiomycota</taxon>
        <taxon>Agaricomycotina</taxon>
        <taxon>Agaricomycetes</taxon>
        <taxon>Agaricomycetidae</taxon>
        <taxon>Boletales</taxon>
        <taxon>Sclerodermatineae</taxon>
        <taxon>Sclerodermataceae</taxon>
        <taxon>Scleroderma</taxon>
    </lineage>
</organism>
<dbReference type="HOGENOM" id="CLU_1611754_0_0_1"/>
<gene>
    <name evidence="2" type="ORF">SCLCIDRAFT_7710</name>
</gene>
<evidence type="ECO:0000313" key="3">
    <source>
        <dbReference type="Proteomes" id="UP000053989"/>
    </source>
</evidence>
<feature type="region of interest" description="Disordered" evidence="1">
    <location>
        <begin position="109"/>
        <end position="135"/>
    </location>
</feature>
<reference evidence="3" key="2">
    <citation type="submission" date="2015-01" db="EMBL/GenBank/DDBJ databases">
        <title>Evolutionary Origins and Diversification of the Mycorrhizal Mutualists.</title>
        <authorList>
            <consortium name="DOE Joint Genome Institute"/>
            <consortium name="Mycorrhizal Genomics Consortium"/>
            <person name="Kohler A."/>
            <person name="Kuo A."/>
            <person name="Nagy L.G."/>
            <person name="Floudas D."/>
            <person name="Copeland A."/>
            <person name="Barry K.W."/>
            <person name="Cichocki N."/>
            <person name="Veneault-Fourrey C."/>
            <person name="LaButti K."/>
            <person name="Lindquist E.A."/>
            <person name="Lipzen A."/>
            <person name="Lundell T."/>
            <person name="Morin E."/>
            <person name="Murat C."/>
            <person name="Riley R."/>
            <person name="Ohm R."/>
            <person name="Sun H."/>
            <person name="Tunlid A."/>
            <person name="Henrissat B."/>
            <person name="Grigoriev I.V."/>
            <person name="Hibbett D.S."/>
            <person name="Martin F."/>
        </authorList>
    </citation>
    <scope>NUCLEOTIDE SEQUENCE [LARGE SCALE GENOMIC DNA]</scope>
    <source>
        <strain evidence="3">Foug A</strain>
    </source>
</reference>
<accession>A0A0C3AQP7</accession>
<dbReference type="InParanoid" id="A0A0C3AQP7"/>
<sequence length="165" mass="18215">MRANVAIRRADKCSPPRRFRPPAELIASMPAIYEASGHKFNVFVSIASGFSNYNTSSFGWNPQSEKLEMFDPWQSRFIIAHVDGGARDSVPDIYAYTIFRFDREERQTRPRRSTSVTLGSKVAGSETADIDADGEGCAHASQSALSFYTSVGSSGELREQRSGHA</sequence>
<proteinExistence type="predicted"/>
<dbReference type="Proteomes" id="UP000053989">
    <property type="component" value="Unassembled WGS sequence"/>
</dbReference>
<dbReference type="EMBL" id="KN822014">
    <property type="protein sequence ID" value="KIM67267.1"/>
    <property type="molecule type" value="Genomic_DNA"/>
</dbReference>
<protein>
    <submittedName>
        <fullName evidence="2">Uncharacterized protein</fullName>
    </submittedName>
</protein>
<dbReference type="STRING" id="1036808.A0A0C3AQP7"/>
<reference evidence="2 3" key="1">
    <citation type="submission" date="2014-04" db="EMBL/GenBank/DDBJ databases">
        <authorList>
            <consortium name="DOE Joint Genome Institute"/>
            <person name="Kuo A."/>
            <person name="Kohler A."/>
            <person name="Nagy L.G."/>
            <person name="Floudas D."/>
            <person name="Copeland A."/>
            <person name="Barry K.W."/>
            <person name="Cichocki N."/>
            <person name="Veneault-Fourrey C."/>
            <person name="LaButti K."/>
            <person name="Lindquist E.A."/>
            <person name="Lipzen A."/>
            <person name="Lundell T."/>
            <person name="Morin E."/>
            <person name="Murat C."/>
            <person name="Sun H."/>
            <person name="Tunlid A."/>
            <person name="Henrissat B."/>
            <person name="Grigoriev I.V."/>
            <person name="Hibbett D.S."/>
            <person name="Martin F."/>
            <person name="Nordberg H.P."/>
            <person name="Cantor M.N."/>
            <person name="Hua S.X."/>
        </authorList>
    </citation>
    <scope>NUCLEOTIDE SEQUENCE [LARGE SCALE GENOMIC DNA]</scope>
    <source>
        <strain evidence="2 3">Foug A</strain>
    </source>
</reference>
<evidence type="ECO:0000313" key="2">
    <source>
        <dbReference type="EMBL" id="KIM67267.1"/>
    </source>
</evidence>